<evidence type="ECO:0000313" key="1">
    <source>
        <dbReference type="EMBL" id="MCI00136.1"/>
    </source>
</evidence>
<comment type="caution">
    <text evidence="1">The sequence shown here is derived from an EMBL/GenBank/DDBJ whole genome shotgun (WGS) entry which is preliminary data.</text>
</comment>
<dbReference type="Proteomes" id="UP000265520">
    <property type="component" value="Unassembled WGS sequence"/>
</dbReference>
<keyword evidence="2" id="KW-1185">Reference proteome</keyword>
<reference evidence="1 2" key="1">
    <citation type="journal article" date="2018" name="Front. Plant Sci.">
        <title>Red Clover (Trifolium pratense) and Zigzag Clover (T. medium) - A Picture of Genomic Similarities and Differences.</title>
        <authorList>
            <person name="Dluhosova J."/>
            <person name="Istvanek J."/>
            <person name="Nedelnik J."/>
            <person name="Repkova J."/>
        </authorList>
    </citation>
    <scope>NUCLEOTIDE SEQUENCE [LARGE SCALE GENOMIC DNA]</scope>
    <source>
        <strain evidence="2">cv. 10/8</strain>
        <tissue evidence="1">Leaf</tissue>
    </source>
</reference>
<sequence length="83" mass="9060">GTDDEGGPEVDLSFLLEKEVERSVEKEQSFVPNEVEPTCTEVVLSPLVDVGPDGPHATHWNPFVDNEQQLAVGQLFNQAINNG</sequence>
<organism evidence="1 2">
    <name type="scientific">Trifolium medium</name>
    <dbReference type="NCBI Taxonomy" id="97028"/>
    <lineage>
        <taxon>Eukaryota</taxon>
        <taxon>Viridiplantae</taxon>
        <taxon>Streptophyta</taxon>
        <taxon>Embryophyta</taxon>
        <taxon>Tracheophyta</taxon>
        <taxon>Spermatophyta</taxon>
        <taxon>Magnoliopsida</taxon>
        <taxon>eudicotyledons</taxon>
        <taxon>Gunneridae</taxon>
        <taxon>Pentapetalae</taxon>
        <taxon>rosids</taxon>
        <taxon>fabids</taxon>
        <taxon>Fabales</taxon>
        <taxon>Fabaceae</taxon>
        <taxon>Papilionoideae</taxon>
        <taxon>50 kb inversion clade</taxon>
        <taxon>NPAAA clade</taxon>
        <taxon>Hologalegina</taxon>
        <taxon>IRL clade</taxon>
        <taxon>Trifolieae</taxon>
        <taxon>Trifolium</taxon>
    </lineage>
</organism>
<evidence type="ECO:0000313" key="2">
    <source>
        <dbReference type="Proteomes" id="UP000265520"/>
    </source>
</evidence>
<accession>A0A392NM14</accession>
<dbReference type="EMBL" id="LXQA010042328">
    <property type="protein sequence ID" value="MCI00136.1"/>
    <property type="molecule type" value="Genomic_DNA"/>
</dbReference>
<name>A0A392NM14_9FABA</name>
<feature type="non-terminal residue" evidence="1">
    <location>
        <position position="1"/>
    </location>
</feature>
<proteinExistence type="predicted"/>
<protein>
    <submittedName>
        <fullName evidence="1">Uncharacterized protein</fullName>
    </submittedName>
</protein>
<dbReference type="AlphaFoldDB" id="A0A392NM14"/>